<organism evidence="3 4">
    <name type="scientific">Romanomermis culicivorax</name>
    <name type="common">Nematode worm</name>
    <dbReference type="NCBI Taxonomy" id="13658"/>
    <lineage>
        <taxon>Eukaryota</taxon>
        <taxon>Metazoa</taxon>
        <taxon>Ecdysozoa</taxon>
        <taxon>Nematoda</taxon>
        <taxon>Enoplea</taxon>
        <taxon>Dorylaimia</taxon>
        <taxon>Mermithida</taxon>
        <taxon>Mermithoidea</taxon>
        <taxon>Mermithidae</taxon>
        <taxon>Romanomermis</taxon>
    </lineage>
</organism>
<sequence>MIRNRQELPVFKFREQIMSAIKQNPVVLIRGETGCGKTTQICQYILDGAIENGRGAHCNIVVTQPRRISAISVAERVAQERCEELGDAIGYSVRFESVLPRPFGAVWFCTVGK</sequence>
<protein>
    <submittedName>
        <fullName evidence="4">Uncharacterized protein</fullName>
    </submittedName>
</protein>
<dbReference type="GO" id="GO:0045944">
    <property type="term" value="P:positive regulation of transcription by RNA polymerase II"/>
    <property type="evidence" value="ECO:0007669"/>
    <property type="project" value="TreeGrafter"/>
</dbReference>
<proteinExistence type="predicted"/>
<evidence type="ECO:0000313" key="3">
    <source>
        <dbReference type="Proteomes" id="UP000887565"/>
    </source>
</evidence>
<dbReference type="GO" id="GO:0003724">
    <property type="term" value="F:RNA helicase activity"/>
    <property type="evidence" value="ECO:0007669"/>
    <property type="project" value="TreeGrafter"/>
</dbReference>
<keyword evidence="1" id="KW-0378">Hydrolase</keyword>
<evidence type="ECO:0000256" key="2">
    <source>
        <dbReference type="ARBA" id="ARBA00022806"/>
    </source>
</evidence>
<reference evidence="4" key="1">
    <citation type="submission" date="2022-11" db="UniProtKB">
        <authorList>
            <consortium name="WormBaseParasite"/>
        </authorList>
    </citation>
    <scope>IDENTIFICATION</scope>
</reference>
<dbReference type="GO" id="GO:1990904">
    <property type="term" value="C:ribonucleoprotein complex"/>
    <property type="evidence" value="ECO:0007669"/>
    <property type="project" value="TreeGrafter"/>
</dbReference>
<dbReference type="Proteomes" id="UP000887565">
    <property type="component" value="Unplaced"/>
</dbReference>
<dbReference type="PANTHER" id="PTHR18934:SF119">
    <property type="entry name" value="ATP-DEPENDENT RNA HELICASE A"/>
    <property type="match status" value="1"/>
</dbReference>
<accession>A0A915JGM5</accession>
<dbReference type="OMA" id="PHATHIF"/>
<dbReference type="GO" id="GO:0050684">
    <property type="term" value="P:regulation of mRNA processing"/>
    <property type="evidence" value="ECO:0007669"/>
    <property type="project" value="TreeGrafter"/>
</dbReference>
<evidence type="ECO:0000313" key="4">
    <source>
        <dbReference type="WBParaSite" id="nRc.2.0.1.t25232-RA"/>
    </source>
</evidence>
<dbReference type="GO" id="GO:0043138">
    <property type="term" value="F:3'-5' DNA helicase activity"/>
    <property type="evidence" value="ECO:0007669"/>
    <property type="project" value="TreeGrafter"/>
</dbReference>
<dbReference type="PANTHER" id="PTHR18934">
    <property type="entry name" value="ATP-DEPENDENT RNA HELICASE"/>
    <property type="match status" value="1"/>
</dbReference>
<keyword evidence="2" id="KW-0547">Nucleotide-binding</keyword>
<keyword evidence="2" id="KW-0347">Helicase</keyword>
<dbReference type="GO" id="GO:0005730">
    <property type="term" value="C:nucleolus"/>
    <property type="evidence" value="ECO:0007669"/>
    <property type="project" value="TreeGrafter"/>
</dbReference>
<dbReference type="WBParaSite" id="nRc.2.0.1.t25232-RA">
    <property type="protein sequence ID" value="nRc.2.0.1.t25232-RA"/>
    <property type="gene ID" value="nRc.2.0.1.g25232"/>
</dbReference>
<name>A0A915JGM5_ROMCU</name>
<dbReference type="InterPro" id="IPR027417">
    <property type="entry name" value="P-loop_NTPase"/>
</dbReference>
<keyword evidence="2" id="KW-0067">ATP-binding</keyword>
<dbReference type="GO" id="GO:0003723">
    <property type="term" value="F:RNA binding"/>
    <property type="evidence" value="ECO:0007669"/>
    <property type="project" value="TreeGrafter"/>
</dbReference>
<keyword evidence="3" id="KW-1185">Reference proteome</keyword>
<evidence type="ECO:0000256" key="1">
    <source>
        <dbReference type="ARBA" id="ARBA00022801"/>
    </source>
</evidence>
<dbReference type="GO" id="GO:0016887">
    <property type="term" value="F:ATP hydrolysis activity"/>
    <property type="evidence" value="ECO:0007669"/>
    <property type="project" value="TreeGrafter"/>
</dbReference>
<dbReference type="Gene3D" id="3.40.50.300">
    <property type="entry name" value="P-loop containing nucleotide triphosphate hydrolases"/>
    <property type="match status" value="1"/>
</dbReference>
<dbReference type="SUPFAM" id="SSF52540">
    <property type="entry name" value="P-loop containing nucleoside triphosphate hydrolases"/>
    <property type="match status" value="1"/>
</dbReference>
<dbReference type="AlphaFoldDB" id="A0A915JGM5"/>